<dbReference type="AlphaFoldDB" id="A0A1C3VRI8"/>
<name>A0A1C3VRI8_9HYPH</name>
<dbReference type="GO" id="GO:0016787">
    <property type="term" value="F:hydrolase activity"/>
    <property type="evidence" value="ECO:0007669"/>
    <property type="project" value="InterPro"/>
</dbReference>
<dbReference type="RefSeq" id="WP_037202614.1">
    <property type="nucleotide sequence ID" value="NZ_FMAF01000006.1"/>
</dbReference>
<accession>A0A1C3VRI8</accession>
<dbReference type="Proteomes" id="UP000199205">
    <property type="component" value="Unassembled WGS sequence"/>
</dbReference>
<organism evidence="1 2">
    <name type="scientific">Rhizobium lusitanum</name>
    <dbReference type="NCBI Taxonomy" id="293958"/>
    <lineage>
        <taxon>Bacteria</taxon>
        <taxon>Pseudomonadati</taxon>
        <taxon>Pseudomonadota</taxon>
        <taxon>Alphaproteobacteria</taxon>
        <taxon>Hyphomicrobiales</taxon>
        <taxon>Rhizobiaceae</taxon>
        <taxon>Rhizobium/Agrobacterium group</taxon>
        <taxon>Rhizobium</taxon>
    </lineage>
</organism>
<sequence length="199" mass="22139">MSAILILPGLNGSAEGHWQRHWTRDHASATIVRQASWSRPVLSQWLQALENELERAGQAWLVTHSLGCLLAADLADRPAARRVKGAFLVAPCDLERTERLHPGAIEFGAMPTRPLPFRSLVVGSRDDRYMDFATLRRYAACWGSEIHDLGDAGHINIESGFGRWREGYKLFSSFAETVEGRSQKGLRSQAATRVMVSSL</sequence>
<protein>
    <recommendedName>
        <fullName evidence="3">Serine hydrolase family protein</fullName>
    </recommendedName>
</protein>
<evidence type="ECO:0008006" key="3">
    <source>
        <dbReference type="Google" id="ProtNLM"/>
    </source>
</evidence>
<dbReference type="InterPro" id="IPR010662">
    <property type="entry name" value="RBBP9/YdeN"/>
</dbReference>
<dbReference type="SUPFAM" id="SSF53474">
    <property type="entry name" value="alpha/beta-Hydrolases"/>
    <property type="match status" value="1"/>
</dbReference>
<dbReference type="EMBL" id="FMAF01000006">
    <property type="protein sequence ID" value="SCB30114.1"/>
    <property type="molecule type" value="Genomic_DNA"/>
</dbReference>
<evidence type="ECO:0000313" key="1">
    <source>
        <dbReference type="EMBL" id="SCB30114.1"/>
    </source>
</evidence>
<dbReference type="Gene3D" id="3.40.50.1820">
    <property type="entry name" value="alpha/beta hydrolase"/>
    <property type="match status" value="1"/>
</dbReference>
<dbReference type="Pfam" id="PF06821">
    <property type="entry name" value="Ser_hydrolase"/>
    <property type="match status" value="1"/>
</dbReference>
<proteinExistence type="predicted"/>
<reference evidence="1 2" key="1">
    <citation type="submission" date="2016-08" db="EMBL/GenBank/DDBJ databases">
        <authorList>
            <person name="Seilhamer J.J."/>
        </authorList>
    </citation>
    <scope>NUCLEOTIDE SEQUENCE [LARGE SCALE GENOMIC DNA]</scope>
    <source>
        <strain evidence="1 2">P1-7</strain>
    </source>
</reference>
<dbReference type="InterPro" id="IPR029058">
    <property type="entry name" value="AB_hydrolase_fold"/>
</dbReference>
<evidence type="ECO:0000313" key="2">
    <source>
        <dbReference type="Proteomes" id="UP000199205"/>
    </source>
</evidence>
<gene>
    <name evidence="1" type="ORF">GA0061101_10662</name>
</gene>
<dbReference type="OrthoDB" id="9804993at2"/>